<evidence type="ECO:0000313" key="3">
    <source>
        <dbReference type="Proteomes" id="UP000886885"/>
    </source>
</evidence>
<evidence type="ECO:0000256" key="1">
    <source>
        <dbReference type="SAM" id="MobiDB-lite"/>
    </source>
</evidence>
<dbReference type="AlphaFoldDB" id="A0A8X8CT37"/>
<sequence length="692" mass="74815">MNEKKTKFIKMSAVRNFQFSEVSESRKKVDVQSLDPQHLQNHADRVGHRETDASLSESEFNLRQSLAWDSAFFTSPGLLPRLTKTYLTSAANCCDRMKVGNMNVFSASIGVLDPEELETLSIRVVDNGVDTAGGGDLRSVPSRSAGPEGKSAIDECSLRKSLTWDSAFFTSSGDVVYCLEVSVKASYVNQCCSSCNVVCISCFVVVTVIESLLLSGVLSAEELSFVNGGFRLSQGHTRPGIKEVWRSAESNSTRNADASSLASLEIDLFDNMRVSMQKSNDASSSKETSSRKVRRGNEMQRGKTSKTSDASSRLRPKQGPNKESKSFIKSPNIFCQNRNLSASPNKRASSGANHVKLEDKGAQAASVRTKIVSKKNCIRDSCSIIRSSTPPVKSSSSAAPFGKEFGGSGCAPNFTVKSSPDSLRRTINSQVSASASISRIPRQHSAGNIKELVNSSNSTCLLSTPKSSSCTSPASSTDGCSSESSSIILNTRSAAIHATTACRGISFSKDAFQISDSKRRQCNESYLIHESHETKFMNAQLNKIPERTSLIASIVSKGLQSSSLRMPSPKIGYFDAGNSVDITPNGGLKFSGVQSTSSKNRSGISNANGAADRTRNRMHQFVGTTPISVNRAGAKEPVCSQEKKQPLKELEVVKAHGPETKVHRFNEDNKENIGSFENQVDDLSRRMEGIAF</sequence>
<feature type="compositionally biased region" description="Polar residues" evidence="1">
    <location>
        <begin position="592"/>
        <end position="608"/>
    </location>
</feature>
<keyword evidence="3" id="KW-1185">Reference proteome</keyword>
<feature type="region of interest" description="Disordered" evidence="1">
    <location>
        <begin position="30"/>
        <end position="52"/>
    </location>
</feature>
<name>A0A8X8CT37_POPTO</name>
<protein>
    <submittedName>
        <fullName evidence="2">Uncharacterized protein</fullName>
    </submittedName>
</protein>
<feature type="compositionally biased region" description="Basic and acidic residues" evidence="1">
    <location>
        <begin position="41"/>
        <end position="52"/>
    </location>
</feature>
<accession>A0A8X8CT37</accession>
<dbReference type="EMBL" id="JAAWWB010000015">
    <property type="protein sequence ID" value="KAG6765262.1"/>
    <property type="molecule type" value="Genomic_DNA"/>
</dbReference>
<feature type="region of interest" description="Disordered" evidence="1">
    <location>
        <begin position="277"/>
        <end position="330"/>
    </location>
</feature>
<dbReference type="PANTHER" id="PTHR33737:SF16">
    <property type="entry name" value="DUF3741 DOMAIN-CONTAINING PROTEIN"/>
    <property type="match status" value="1"/>
</dbReference>
<comment type="caution">
    <text evidence="2">The sequence shown here is derived from an EMBL/GenBank/DDBJ whole genome shotgun (WGS) entry which is preliminary data.</text>
</comment>
<dbReference type="InterPro" id="IPR045882">
    <property type="entry name" value="GPT1/2"/>
</dbReference>
<organism evidence="2 3">
    <name type="scientific">Populus tomentosa</name>
    <name type="common">Chinese white poplar</name>
    <dbReference type="NCBI Taxonomy" id="118781"/>
    <lineage>
        <taxon>Eukaryota</taxon>
        <taxon>Viridiplantae</taxon>
        <taxon>Streptophyta</taxon>
        <taxon>Embryophyta</taxon>
        <taxon>Tracheophyta</taxon>
        <taxon>Spermatophyta</taxon>
        <taxon>Magnoliopsida</taxon>
        <taxon>eudicotyledons</taxon>
        <taxon>Gunneridae</taxon>
        <taxon>Pentapetalae</taxon>
        <taxon>rosids</taxon>
        <taxon>fabids</taxon>
        <taxon>Malpighiales</taxon>
        <taxon>Salicaceae</taxon>
        <taxon>Saliceae</taxon>
        <taxon>Populus</taxon>
    </lineage>
</organism>
<feature type="region of interest" description="Disordered" evidence="1">
    <location>
        <begin position="592"/>
        <end position="615"/>
    </location>
</feature>
<reference evidence="2" key="1">
    <citation type="journal article" date="2020" name="bioRxiv">
        <title>Hybrid origin of Populus tomentosa Carr. identified through genome sequencing and phylogenomic analysis.</title>
        <authorList>
            <person name="An X."/>
            <person name="Gao K."/>
            <person name="Chen Z."/>
            <person name="Li J."/>
            <person name="Yang X."/>
            <person name="Yang X."/>
            <person name="Zhou J."/>
            <person name="Guo T."/>
            <person name="Zhao T."/>
            <person name="Huang S."/>
            <person name="Miao D."/>
            <person name="Khan W.U."/>
            <person name="Rao P."/>
            <person name="Ye M."/>
            <person name="Lei B."/>
            <person name="Liao W."/>
            <person name="Wang J."/>
            <person name="Ji L."/>
            <person name="Li Y."/>
            <person name="Guo B."/>
            <person name="Mustafa N.S."/>
            <person name="Li S."/>
            <person name="Yun Q."/>
            <person name="Keller S.R."/>
            <person name="Mao J."/>
            <person name="Zhang R."/>
            <person name="Strauss S.H."/>
        </authorList>
    </citation>
    <scope>NUCLEOTIDE SEQUENCE</scope>
    <source>
        <strain evidence="2">GM15</strain>
        <tissue evidence="2">Leaf</tissue>
    </source>
</reference>
<evidence type="ECO:0000313" key="2">
    <source>
        <dbReference type="EMBL" id="KAG6765262.1"/>
    </source>
</evidence>
<proteinExistence type="predicted"/>
<dbReference type="OrthoDB" id="1931260at2759"/>
<dbReference type="Proteomes" id="UP000886885">
    <property type="component" value="Chromosome 8A"/>
</dbReference>
<gene>
    <name evidence="2" type="ORF">POTOM_029289</name>
</gene>
<dbReference type="GO" id="GO:0008017">
    <property type="term" value="F:microtubule binding"/>
    <property type="evidence" value="ECO:0007669"/>
    <property type="project" value="InterPro"/>
</dbReference>
<dbReference type="PANTHER" id="PTHR33737">
    <property type="entry name" value="OS05G0121800 PROTEIN"/>
    <property type="match status" value="1"/>
</dbReference>
<feature type="compositionally biased region" description="Polar residues" evidence="1">
    <location>
        <begin position="277"/>
        <end position="287"/>
    </location>
</feature>